<organism evidence="3">
    <name type="scientific">Triticum urartu</name>
    <name type="common">Red wild einkorn</name>
    <name type="synonym">Crithodium urartu</name>
    <dbReference type="NCBI Taxonomy" id="4572"/>
    <lineage>
        <taxon>Eukaryota</taxon>
        <taxon>Viridiplantae</taxon>
        <taxon>Streptophyta</taxon>
        <taxon>Embryophyta</taxon>
        <taxon>Tracheophyta</taxon>
        <taxon>Spermatophyta</taxon>
        <taxon>Magnoliopsida</taxon>
        <taxon>Liliopsida</taxon>
        <taxon>Poales</taxon>
        <taxon>Poaceae</taxon>
        <taxon>BOP clade</taxon>
        <taxon>Pooideae</taxon>
        <taxon>Triticodae</taxon>
        <taxon>Triticeae</taxon>
        <taxon>Triticinae</taxon>
        <taxon>Triticum</taxon>
    </lineage>
</organism>
<dbReference type="AlphaFoldDB" id="M7Z5B5"/>
<accession>M7Z5B5</accession>
<evidence type="ECO:0000313" key="3">
    <source>
        <dbReference type="EMBL" id="EMS47560.1"/>
    </source>
</evidence>
<feature type="coiled-coil region" evidence="1">
    <location>
        <begin position="108"/>
        <end position="141"/>
    </location>
</feature>
<feature type="compositionally biased region" description="Pro residues" evidence="2">
    <location>
        <begin position="37"/>
        <end position="46"/>
    </location>
</feature>
<evidence type="ECO:0000256" key="2">
    <source>
        <dbReference type="SAM" id="MobiDB-lite"/>
    </source>
</evidence>
<protein>
    <submittedName>
        <fullName evidence="3">Uncharacterized protein</fullName>
    </submittedName>
</protein>
<sequence length="230" mass="25872">MNEYDRRGSKNKSVYASRVRLRPEVAPGLFAWTYIRQPPPPHPPPVFLQTQRERDREIPNTPRAASGRSPSGPARAEPEAAIFKAKSMADNEEVSSLKAKTKAKAKSKADKEEVIRKAKAKAEAEAEAEAAIRKAKAEAAKEAGVIKACCCGSDDDDVPYDKVYHDSDAEEDNDTIMARIVARWDIFMEEEKARFPDQTYRVYLPGERTGDESSDSDDEHEYYLRKFGMK</sequence>
<name>M7Z5B5_TRIUA</name>
<dbReference type="EMBL" id="KD259504">
    <property type="protein sequence ID" value="EMS47560.1"/>
    <property type="molecule type" value="Genomic_DNA"/>
</dbReference>
<feature type="region of interest" description="Disordered" evidence="2">
    <location>
        <begin position="34"/>
        <end position="79"/>
    </location>
</feature>
<evidence type="ECO:0000256" key="1">
    <source>
        <dbReference type="SAM" id="Coils"/>
    </source>
</evidence>
<reference evidence="3" key="1">
    <citation type="journal article" date="2013" name="Nature">
        <title>Draft genome of the wheat A-genome progenitor Triticum urartu.</title>
        <authorList>
            <person name="Ling H.Q."/>
            <person name="Zhao S."/>
            <person name="Liu D."/>
            <person name="Wang J."/>
            <person name="Sun H."/>
            <person name="Zhang C."/>
            <person name="Fan H."/>
            <person name="Li D."/>
            <person name="Dong L."/>
            <person name="Tao Y."/>
            <person name="Gao C."/>
            <person name="Wu H."/>
            <person name="Li Y."/>
            <person name="Cui Y."/>
            <person name="Guo X."/>
            <person name="Zheng S."/>
            <person name="Wang B."/>
            <person name="Yu K."/>
            <person name="Liang Q."/>
            <person name="Yang W."/>
            <person name="Lou X."/>
            <person name="Chen J."/>
            <person name="Feng M."/>
            <person name="Jian J."/>
            <person name="Zhang X."/>
            <person name="Luo G."/>
            <person name="Jiang Y."/>
            <person name="Liu J."/>
            <person name="Wang Z."/>
            <person name="Sha Y."/>
            <person name="Zhang B."/>
            <person name="Wu H."/>
            <person name="Tang D."/>
            <person name="Shen Q."/>
            <person name="Xue P."/>
            <person name="Zou S."/>
            <person name="Wang X."/>
            <person name="Liu X."/>
            <person name="Wang F."/>
            <person name="Yang Y."/>
            <person name="An X."/>
            <person name="Dong Z."/>
            <person name="Zhang K."/>
            <person name="Zhang X."/>
            <person name="Luo M.C."/>
            <person name="Dvorak J."/>
            <person name="Tong Y."/>
            <person name="Wang J."/>
            <person name="Yang H."/>
            <person name="Li Z."/>
            <person name="Wang D."/>
            <person name="Zhang A."/>
            <person name="Wang J."/>
        </authorList>
    </citation>
    <scope>NUCLEOTIDE SEQUENCE</scope>
</reference>
<proteinExistence type="predicted"/>
<feature type="region of interest" description="Disordered" evidence="2">
    <location>
        <begin position="206"/>
        <end position="230"/>
    </location>
</feature>
<dbReference type="OMA" id="DEHEYYL"/>
<gene>
    <name evidence="3" type="ORF">TRIUR3_10361</name>
</gene>
<keyword evidence="1" id="KW-0175">Coiled coil</keyword>